<dbReference type="Proteomes" id="UP000274922">
    <property type="component" value="Unassembled WGS sequence"/>
</dbReference>
<gene>
    <name evidence="2" type="ORF">CXG81DRAFT_19812</name>
</gene>
<feature type="compositionally biased region" description="Basic and acidic residues" evidence="1">
    <location>
        <begin position="796"/>
        <end position="805"/>
    </location>
</feature>
<feature type="region of interest" description="Disordered" evidence="1">
    <location>
        <begin position="504"/>
        <end position="525"/>
    </location>
</feature>
<protein>
    <submittedName>
        <fullName evidence="2">Uncharacterized protein</fullName>
    </submittedName>
</protein>
<feature type="compositionally biased region" description="Polar residues" evidence="1">
    <location>
        <begin position="622"/>
        <end position="636"/>
    </location>
</feature>
<feature type="compositionally biased region" description="Low complexity" evidence="1">
    <location>
        <begin position="158"/>
        <end position="167"/>
    </location>
</feature>
<feature type="region of interest" description="Disordered" evidence="1">
    <location>
        <begin position="152"/>
        <end position="188"/>
    </location>
</feature>
<feature type="compositionally biased region" description="Pro residues" evidence="1">
    <location>
        <begin position="980"/>
        <end position="995"/>
    </location>
</feature>
<reference evidence="3" key="1">
    <citation type="journal article" date="2018" name="Nat. Microbiol.">
        <title>Leveraging single-cell genomics to expand the fungal tree of life.</title>
        <authorList>
            <person name="Ahrendt S.R."/>
            <person name="Quandt C.A."/>
            <person name="Ciobanu D."/>
            <person name="Clum A."/>
            <person name="Salamov A."/>
            <person name="Andreopoulos B."/>
            <person name="Cheng J.F."/>
            <person name="Woyke T."/>
            <person name="Pelin A."/>
            <person name="Henrissat B."/>
            <person name="Reynolds N.K."/>
            <person name="Benny G.L."/>
            <person name="Smith M.E."/>
            <person name="James T.Y."/>
            <person name="Grigoriev I.V."/>
        </authorList>
    </citation>
    <scope>NUCLEOTIDE SEQUENCE [LARGE SCALE GENOMIC DNA]</scope>
    <source>
        <strain evidence="3">ATCC 52028</strain>
    </source>
</reference>
<feature type="region of interest" description="Disordered" evidence="1">
    <location>
        <begin position="614"/>
        <end position="654"/>
    </location>
</feature>
<name>A0A4P9X511_9FUNG</name>
<organism evidence="2 3">
    <name type="scientific">Caulochytrium protostelioides</name>
    <dbReference type="NCBI Taxonomy" id="1555241"/>
    <lineage>
        <taxon>Eukaryota</taxon>
        <taxon>Fungi</taxon>
        <taxon>Fungi incertae sedis</taxon>
        <taxon>Chytridiomycota</taxon>
        <taxon>Chytridiomycota incertae sedis</taxon>
        <taxon>Chytridiomycetes</taxon>
        <taxon>Caulochytriales</taxon>
        <taxon>Caulochytriaceae</taxon>
        <taxon>Caulochytrium</taxon>
    </lineage>
</organism>
<feature type="compositionally biased region" description="Low complexity" evidence="1">
    <location>
        <begin position="851"/>
        <end position="862"/>
    </location>
</feature>
<feature type="region of interest" description="Disordered" evidence="1">
    <location>
        <begin position="839"/>
        <end position="862"/>
    </location>
</feature>
<feature type="compositionally biased region" description="Polar residues" evidence="1">
    <location>
        <begin position="785"/>
        <end position="795"/>
    </location>
</feature>
<evidence type="ECO:0000313" key="3">
    <source>
        <dbReference type="Proteomes" id="UP000274922"/>
    </source>
</evidence>
<feature type="compositionally biased region" description="Basic residues" evidence="1">
    <location>
        <begin position="243"/>
        <end position="255"/>
    </location>
</feature>
<feature type="region of interest" description="Disordered" evidence="1">
    <location>
        <begin position="236"/>
        <end position="281"/>
    </location>
</feature>
<feature type="compositionally biased region" description="Polar residues" evidence="1">
    <location>
        <begin position="898"/>
        <end position="908"/>
    </location>
</feature>
<feature type="compositionally biased region" description="Low complexity" evidence="1">
    <location>
        <begin position="516"/>
        <end position="525"/>
    </location>
</feature>
<keyword evidence="3" id="KW-1185">Reference proteome</keyword>
<feature type="region of interest" description="Disordered" evidence="1">
    <location>
        <begin position="952"/>
        <end position="999"/>
    </location>
</feature>
<dbReference type="STRING" id="1555241.A0A4P9X511"/>
<accession>A0A4P9X511</accession>
<feature type="region of interest" description="Disordered" evidence="1">
    <location>
        <begin position="1204"/>
        <end position="1286"/>
    </location>
</feature>
<evidence type="ECO:0000313" key="2">
    <source>
        <dbReference type="EMBL" id="RKP00184.1"/>
    </source>
</evidence>
<proteinExistence type="predicted"/>
<feature type="compositionally biased region" description="Low complexity" evidence="1">
    <location>
        <begin position="954"/>
        <end position="967"/>
    </location>
</feature>
<sequence length="1457" mass="147611">MGLLGRGATAAPSSSASVMATRSMALDGLATGADAGANAIAASPVPDFSAWSARSATMPQHPATNMADGTDDPAVGPGLGASSAADASVNISGTGVRSVVGRGFSRLVRAAWGSEPETGPDATVLPDDMGAESIFKVSDFPEPATLVPRATDASALEKPAPAAKAAPVRGRSATPPADPPLTGPAAVPVPLASSTIQAGSVTTAATAATTSQRPLAAATPPALAVRAPAASKGKAAARAAAKAAKRSKKGGKHAAKSAETTSASSLPPAPTDEEREMDNDIPAMPTSAQTVAVSVTVAALAPSVSTSPVVPLADPLEKQAIPPTDTAPVSTAPDATISPKILPAETVPVGRVPTETTPAERAPTVEAGVATTRPRAAAARVGLVVDTRAIAHGAAIAKAEVGGVSAASAMRTPTLVTAIAETPATLTIAASLGAPVLATESICDVREHPGTMLKADSTATGTAANPTASPVASPTAIAQPLSEPAVAASPARSMASAQSLTAMTTSIRDPGSARETPVASSTAAATTPECSRYLSALTVADAVANAVAGVAAPTPVPVSPAGAVVAVTVASSAVGLKRPPPTAAISSPTPSLTTAAALTADVDAHPVAFRGAWAPKLPTSDAGATSRGSIDATSLRSGRDSTHSGSPSGGSKLRKAMGLWSSMRRAVRPPAGASDASLDLEPLADASMAAGTAAATVARLVSAPRAATSPLSGRTPSPPLNARDGDGDGESLPAANDRGPTAVTVMRIRLPPSALMAELSPTMTASPSVSACALALERSPSLLSLGSRQSTISSQGRERRREKNGGRGLLPQLAAHLARPKPVRSRSIPLAMEQVFESPSTSELAVASGDTSPATATASTPIAPMSRTTTIVASASPTIVTLPSPAFLSSLTVANPEATKSTDVTSTDKPVPALPSEVPSTSTSIAMSIPTPVQMFSYVDGDTMLDHAIVHVGQQQQQRRSATSTSSGPPPSTPHDRHPTSPPPISPSSQSPPTPHASLLPITRQRWPLASRLLSLQIHAPLRSEQASTTADTVPPSAAPSTAESIRFDNILAQQTLGFTFPESAHGSRPTTRGSPPLSSAHRPTSGSGLMPMRTARPLPIPPPLAFLRSSRADSPSPGAAADEAAAPVVAIASPLFVTDTALAAYPTNAPVETARAQALARAADELIALSMAAWNEAPDGIQSPPSRPAPRPDARYRVYDAVLDGDDTNDGDDATAAAAARSGSESRRPSTPHFLRKVAITSKTLFRSRSRSRSRSRDGGSRRTSTTSADRECQTDEPAAEPLASFAIQPDTLVDHSFRSTVGMASFHELGQSLPNMNVLDFGHGAPVHDMAEPREDPVAPAPAAAPPVPASFSPRQGGFAVWYSEADFRIMPDQQCCAAQAPSGNDDVLRIVWPDPDPDIAVGHDDPRVVVDVATSLHPTSLSSVPVREGSLQDLFEHICAPNINFDDLLPLSAV</sequence>
<feature type="region of interest" description="Disordered" evidence="1">
    <location>
        <begin position="59"/>
        <end position="85"/>
    </location>
</feature>
<feature type="region of interest" description="Disordered" evidence="1">
    <location>
        <begin position="705"/>
        <end position="739"/>
    </location>
</feature>
<feature type="region of interest" description="Disordered" evidence="1">
    <location>
        <begin position="898"/>
        <end position="923"/>
    </location>
</feature>
<feature type="region of interest" description="Disordered" evidence="1">
    <location>
        <begin position="785"/>
        <end position="807"/>
    </location>
</feature>
<dbReference type="EMBL" id="ML014230">
    <property type="protein sequence ID" value="RKP00184.1"/>
    <property type="molecule type" value="Genomic_DNA"/>
</dbReference>
<feature type="compositionally biased region" description="Polar residues" evidence="1">
    <location>
        <begin position="1069"/>
        <end position="1088"/>
    </location>
</feature>
<evidence type="ECO:0000256" key="1">
    <source>
        <dbReference type="SAM" id="MobiDB-lite"/>
    </source>
</evidence>
<feature type="region of interest" description="Disordered" evidence="1">
    <location>
        <begin position="1060"/>
        <end position="1121"/>
    </location>
</feature>
<feature type="compositionally biased region" description="Low complexity" evidence="1">
    <location>
        <begin position="1109"/>
        <end position="1121"/>
    </location>
</feature>
<feature type="compositionally biased region" description="Acidic residues" evidence="1">
    <location>
        <begin position="1204"/>
        <end position="1214"/>
    </location>
</feature>